<evidence type="ECO:0000259" key="7">
    <source>
        <dbReference type="Pfam" id="PF07195"/>
    </source>
</evidence>
<dbReference type="PANTHER" id="PTHR30288:SF0">
    <property type="entry name" value="FLAGELLAR HOOK-ASSOCIATED PROTEIN 2"/>
    <property type="match status" value="1"/>
</dbReference>
<dbReference type="GO" id="GO:0009421">
    <property type="term" value="C:bacterial-type flagellum filament cap"/>
    <property type="evidence" value="ECO:0007669"/>
    <property type="project" value="InterPro"/>
</dbReference>
<dbReference type="GO" id="GO:0071973">
    <property type="term" value="P:bacterial-type flagellum-dependent cell motility"/>
    <property type="evidence" value="ECO:0007669"/>
    <property type="project" value="TreeGrafter"/>
</dbReference>
<dbReference type="STRING" id="420953.SAMN05192543_101837"/>
<evidence type="ECO:0000256" key="2">
    <source>
        <dbReference type="ARBA" id="ARBA00011255"/>
    </source>
</evidence>
<evidence type="ECO:0000256" key="3">
    <source>
        <dbReference type="ARBA" id="ARBA00023054"/>
    </source>
</evidence>
<keyword evidence="3" id="KW-0175">Coiled coil</keyword>
<keyword evidence="8" id="KW-0969">Cilium</keyword>
<dbReference type="AlphaFoldDB" id="A0A1I3EF24"/>
<dbReference type="InterPro" id="IPR010810">
    <property type="entry name" value="Flagellin_hook_IN_motif"/>
</dbReference>
<reference evidence="8 9" key="1">
    <citation type="submission" date="2016-10" db="EMBL/GenBank/DDBJ databases">
        <authorList>
            <person name="de Groot N.N."/>
        </authorList>
    </citation>
    <scope>NUCLEOTIDE SEQUENCE [LARGE SCALE GENOMIC DNA]</scope>
    <source>
        <strain evidence="8 9">LMG 23650</strain>
    </source>
</reference>
<dbReference type="RefSeq" id="WP_091007762.1">
    <property type="nucleotide sequence ID" value="NZ_CP041743.1"/>
</dbReference>
<dbReference type="Pfam" id="PF02465">
    <property type="entry name" value="FliD_N"/>
    <property type="match status" value="1"/>
</dbReference>
<protein>
    <recommendedName>
        <fullName evidence="5">Flagellar hook-associated protein 2</fullName>
        <shortName evidence="5">HAP2</shortName>
    </recommendedName>
    <alternativeName>
        <fullName evidence="5">Flagellar cap protein</fullName>
    </alternativeName>
</protein>
<feature type="domain" description="Flagellar hook-associated protein 2 C-terminal" evidence="7">
    <location>
        <begin position="228"/>
        <end position="452"/>
    </location>
</feature>
<comment type="subunit">
    <text evidence="2 5">Homopentamer.</text>
</comment>
<dbReference type="OrthoDB" id="9034667at2"/>
<dbReference type="EMBL" id="FOQU01000001">
    <property type="protein sequence ID" value="SFH97537.1"/>
    <property type="molecule type" value="Genomic_DNA"/>
</dbReference>
<dbReference type="Proteomes" id="UP000199548">
    <property type="component" value="Unassembled WGS sequence"/>
</dbReference>
<feature type="domain" description="Flagellar hook-associated protein 2 N-terminal" evidence="6">
    <location>
        <begin position="29"/>
        <end position="125"/>
    </location>
</feature>
<keyword evidence="4 5" id="KW-0975">Bacterial flagellum</keyword>
<keyword evidence="8" id="KW-0282">Flagellum</keyword>
<keyword evidence="5" id="KW-0964">Secreted</keyword>
<dbReference type="InterPro" id="IPR003481">
    <property type="entry name" value="FliD_N"/>
</dbReference>
<accession>A0A1I3EF24</accession>
<dbReference type="Pfam" id="PF07195">
    <property type="entry name" value="FliD_C"/>
    <property type="match status" value="1"/>
</dbReference>
<evidence type="ECO:0000313" key="9">
    <source>
        <dbReference type="Proteomes" id="UP000199548"/>
    </source>
</evidence>
<evidence type="ECO:0000256" key="1">
    <source>
        <dbReference type="ARBA" id="ARBA00009764"/>
    </source>
</evidence>
<proteinExistence type="inferred from homology"/>
<dbReference type="Pfam" id="PF07196">
    <property type="entry name" value="Flagellin_IN"/>
    <property type="match status" value="1"/>
</dbReference>
<dbReference type="GO" id="GO:0007155">
    <property type="term" value="P:cell adhesion"/>
    <property type="evidence" value="ECO:0007669"/>
    <property type="project" value="InterPro"/>
</dbReference>
<organism evidence="8 9">
    <name type="scientific">Paraburkholderia megapolitana</name>
    <dbReference type="NCBI Taxonomy" id="420953"/>
    <lineage>
        <taxon>Bacteria</taxon>
        <taxon>Pseudomonadati</taxon>
        <taxon>Pseudomonadota</taxon>
        <taxon>Betaproteobacteria</taxon>
        <taxon>Burkholderiales</taxon>
        <taxon>Burkholderiaceae</taxon>
        <taxon>Paraburkholderia</taxon>
    </lineage>
</organism>
<dbReference type="InterPro" id="IPR010809">
    <property type="entry name" value="FliD_C"/>
</dbReference>
<evidence type="ECO:0000313" key="8">
    <source>
        <dbReference type="EMBL" id="SFH97537.1"/>
    </source>
</evidence>
<keyword evidence="8" id="KW-0966">Cell projection</keyword>
<evidence type="ECO:0000256" key="5">
    <source>
        <dbReference type="RuleBase" id="RU362066"/>
    </source>
</evidence>
<evidence type="ECO:0000256" key="4">
    <source>
        <dbReference type="ARBA" id="ARBA00023143"/>
    </source>
</evidence>
<keyword evidence="9" id="KW-1185">Reference proteome</keyword>
<evidence type="ECO:0000259" key="6">
    <source>
        <dbReference type="Pfam" id="PF02465"/>
    </source>
</evidence>
<comment type="subcellular location">
    <subcellularLocation>
        <location evidence="5">Secreted</location>
    </subcellularLocation>
    <subcellularLocation>
        <location evidence="5">Bacterial flagellum</location>
    </subcellularLocation>
</comment>
<comment type="function">
    <text evidence="5">Required for morphogenesis and for the elongation of the flagellar filament by facilitating polymerization of the flagellin monomers at the tip of growing filament. Forms a capping structure, which prevents flagellin subunits (transported through the central channel of the flagellum) from leaking out without polymerization at the distal end.</text>
</comment>
<comment type="similarity">
    <text evidence="1 5">Belongs to the FliD family.</text>
</comment>
<gene>
    <name evidence="8" type="ORF">SAMN05192543_101837</name>
</gene>
<dbReference type="GO" id="GO:0009424">
    <property type="term" value="C:bacterial-type flagellum hook"/>
    <property type="evidence" value="ECO:0007669"/>
    <property type="project" value="UniProtKB-UniRule"/>
</dbReference>
<sequence>MASTTPTSTDTSNLLAQAAQSIISGSTNSSLDVDNLVKALVTAKTAGRNAQITNKQTLDNTQLSAIGKLKAALSALQSAVSGLADGSALAKFSATASGNGLTATTSTGATGGNYALDISTVATAHKLSSNAFAKDTTFGSGTLTVAVGGKSMDVNLDASNHTLAGVAAAINGASNNPGVTATVVSAADGQHLVVTSKATGAANTVSLTAGSGVDARLNSSGFREVSAAQDAQLTIDGNPVKSATNTISDALPGVTINLAPGAANTKQTLTVAADDTASTTALNNFVTAYNAYVTTAHSLSTYTPNATAGSQAGPLLGDAMLRDITNGLADTLSRGVAAGGKTHSLSAIGMDLQHDGTLKLDNAKLQTALTSHDGSVAALFNTSNGIGKSLNKFATNYVQTSGLIDTRTQALNSDLSTLQDQAKQLQTYSTTLTSQYNAQFTALNKLMTTMNNNKNYLTQLFGGNNNAGALARNK</sequence>
<dbReference type="InterPro" id="IPR040026">
    <property type="entry name" value="FliD"/>
</dbReference>
<dbReference type="PANTHER" id="PTHR30288">
    <property type="entry name" value="FLAGELLAR CAP/ASSEMBLY PROTEIN FLID"/>
    <property type="match status" value="1"/>
</dbReference>
<name>A0A1I3EF24_9BURK</name>
<dbReference type="GO" id="GO:0005576">
    <property type="term" value="C:extracellular region"/>
    <property type="evidence" value="ECO:0007669"/>
    <property type="project" value="UniProtKB-SubCell"/>
</dbReference>